<keyword evidence="2" id="KW-1185">Reference proteome</keyword>
<evidence type="ECO:0000313" key="1">
    <source>
        <dbReference type="EMBL" id="EGC29838.1"/>
    </source>
</evidence>
<dbReference type="eggNOG" id="ENOG502RDHI">
    <property type="taxonomic scope" value="Eukaryota"/>
</dbReference>
<accession>F1A1U5</accession>
<name>F1A1U5_DICPU</name>
<dbReference type="EMBL" id="GL871386">
    <property type="protein sequence ID" value="EGC29838.1"/>
    <property type="molecule type" value="Genomic_DNA"/>
</dbReference>
<dbReference type="GeneID" id="10504952"/>
<organism evidence="1 2">
    <name type="scientific">Dictyostelium purpureum</name>
    <name type="common">Slime mold</name>
    <dbReference type="NCBI Taxonomy" id="5786"/>
    <lineage>
        <taxon>Eukaryota</taxon>
        <taxon>Amoebozoa</taxon>
        <taxon>Evosea</taxon>
        <taxon>Eumycetozoa</taxon>
        <taxon>Dictyostelia</taxon>
        <taxon>Dictyosteliales</taxon>
        <taxon>Dictyosteliaceae</taxon>
        <taxon>Dictyostelium</taxon>
    </lineage>
</organism>
<dbReference type="InterPro" id="IPR011989">
    <property type="entry name" value="ARM-like"/>
</dbReference>
<reference evidence="2" key="1">
    <citation type="journal article" date="2011" name="Genome Biol.">
        <title>Comparative genomics of the social amoebae Dictyostelium discoideum and Dictyostelium purpureum.</title>
        <authorList>
            <consortium name="US DOE Joint Genome Institute (JGI-PGF)"/>
            <person name="Sucgang R."/>
            <person name="Kuo A."/>
            <person name="Tian X."/>
            <person name="Salerno W."/>
            <person name="Parikh A."/>
            <person name="Feasley C.L."/>
            <person name="Dalin E."/>
            <person name="Tu H."/>
            <person name="Huang E."/>
            <person name="Barry K."/>
            <person name="Lindquist E."/>
            <person name="Shapiro H."/>
            <person name="Bruce D."/>
            <person name="Schmutz J."/>
            <person name="Salamov A."/>
            <person name="Fey P."/>
            <person name="Gaudet P."/>
            <person name="Anjard C."/>
            <person name="Babu M.M."/>
            <person name="Basu S."/>
            <person name="Bushmanova Y."/>
            <person name="van der Wel H."/>
            <person name="Katoh-Kurasawa M."/>
            <person name="Dinh C."/>
            <person name="Coutinho P.M."/>
            <person name="Saito T."/>
            <person name="Elias M."/>
            <person name="Schaap P."/>
            <person name="Kay R.R."/>
            <person name="Henrissat B."/>
            <person name="Eichinger L."/>
            <person name="Rivero F."/>
            <person name="Putnam N.H."/>
            <person name="West C.M."/>
            <person name="Loomis W.F."/>
            <person name="Chisholm R.L."/>
            <person name="Shaulsky G."/>
            <person name="Strassmann J.E."/>
            <person name="Queller D.C."/>
            <person name="Kuspa A."/>
            <person name="Grigoriev I.V."/>
        </authorList>
    </citation>
    <scope>NUCLEOTIDE SEQUENCE [LARGE SCALE GENOMIC DNA]</scope>
    <source>
        <strain evidence="2">QSDP1</strain>
    </source>
</reference>
<dbReference type="KEGG" id="dpp:DICPUDRAFT_99722"/>
<sequence>MNPMTYHPYMNSNTAYIKRTEVPFFSDRLNKRIENQSYFSRLIDYLLSKDEKNLEFALNSLLTKSYQEKLLFSFSIEKDFSESVYPTPTILDSLLNTIIYFKKINNNENENNNEEKYKLIFNKDMSKISKVISIIRNSTLLKPNDQYLANNPTVVLLLLEIGTAYLSLRKSISVKQNSFDSEFNPFKTTKSNCVPSTINTLNPSTSRYIIEIFSKIVQHLSLQPSALAYSLQSSLQNSSTTTPIVSSPSTFPENSNTGSTTLLELNNEGIFIKNQLKELSFGELSFSLLKSLPASFLTKKLFSLLEMSIYCFDDDDELLACIETIEYLCKAKRNRLPLDENLLKPIYDQFIIPVQPTPFTTTPTNNENLDSIASPNEPTTPQIPQQIELIIKDPKEIFNKKPNLISRLVELLGHTNQSIQLICLQILLSLAKASQKLKITICHYPGLVRHLINLLTHKPAGENAEVSKRAATLLSRLSKESYNISILLPYETILAQVALTDNPHSDVITDILVRLEINSEK</sequence>
<protein>
    <submittedName>
        <fullName evidence="1">Uncharacterized protein</fullName>
    </submittedName>
</protein>
<dbReference type="InterPro" id="IPR016024">
    <property type="entry name" value="ARM-type_fold"/>
</dbReference>
<dbReference type="InParanoid" id="F1A1U5"/>
<dbReference type="Proteomes" id="UP000001064">
    <property type="component" value="Unassembled WGS sequence"/>
</dbReference>
<evidence type="ECO:0000313" key="2">
    <source>
        <dbReference type="Proteomes" id="UP000001064"/>
    </source>
</evidence>
<dbReference type="Gene3D" id="1.25.10.10">
    <property type="entry name" value="Leucine-rich Repeat Variant"/>
    <property type="match status" value="1"/>
</dbReference>
<dbReference type="AlphaFoldDB" id="F1A1U5"/>
<dbReference type="RefSeq" id="XP_003293636.1">
    <property type="nucleotide sequence ID" value="XM_003293588.1"/>
</dbReference>
<dbReference type="OMA" id="SRIMICH"/>
<dbReference type="VEuPathDB" id="AmoebaDB:DICPUDRAFT_99722"/>
<proteinExistence type="predicted"/>
<gene>
    <name evidence="1" type="ORF">DICPUDRAFT_99722</name>
</gene>
<dbReference type="SUPFAM" id="SSF48371">
    <property type="entry name" value="ARM repeat"/>
    <property type="match status" value="1"/>
</dbReference>
<dbReference type="FunCoup" id="F1A1U5">
    <property type="interactions" value="743"/>
</dbReference>
<dbReference type="OrthoDB" id="19915at2759"/>